<evidence type="ECO:0008006" key="3">
    <source>
        <dbReference type="Google" id="ProtNLM"/>
    </source>
</evidence>
<evidence type="ECO:0000313" key="2">
    <source>
        <dbReference type="Proteomes" id="UP000013996"/>
    </source>
</evidence>
<evidence type="ECO:0000313" key="1">
    <source>
        <dbReference type="EMBL" id="EOQ87025.1"/>
    </source>
</evidence>
<dbReference type="Proteomes" id="UP000013996">
    <property type="component" value="Unassembled WGS sequence"/>
</dbReference>
<reference evidence="1 2" key="1">
    <citation type="submission" date="2013-04" db="EMBL/GenBank/DDBJ databases">
        <authorList>
            <person name="Harkins D.M."/>
            <person name="Durkin A.S."/>
            <person name="Brinkac L.M."/>
            <person name="Haft D.H."/>
            <person name="Selengut J.D."/>
            <person name="Sanka R."/>
            <person name="DePew J."/>
            <person name="Purushe J."/>
            <person name="Hartskeerl R.A."/>
            <person name="Ahmed A."/>
            <person name="van der Linden H."/>
            <person name="Goris M.G.A."/>
            <person name="Vinetz J.M."/>
            <person name="Sutton G.G."/>
            <person name="Nierman W.C."/>
            <person name="Fouts D.E."/>
        </authorList>
    </citation>
    <scope>NUCLEOTIDE SEQUENCE [LARGE SCALE GENOMIC DNA]</scope>
    <source>
        <strain evidence="1 2">Sao Paulo</strain>
    </source>
</reference>
<proteinExistence type="predicted"/>
<dbReference type="EMBL" id="AOGX02000047">
    <property type="protein sequence ID" value="EOQ87025.1"/>
    <property type="molecule type" value="Genomic_DNA"/>
</dbReference>
<dbReference type="STRING" id="1249483.LEP1GSC202_0058"/>
<gene>
    <name evidence="1" type="ORF">LEP1GSC202_0058</name>
</gene>
<comment type="caution">
    <text evidence="1">The sequence shown here is derived from an EMBL/GenBank/DDBJ whole genome shotgun (WGS) entry which is preliminary data.</text>
</comment>
<dbReference type="Gene3D" id="3.10.180.10">
    <property type="entry name" value="2,3-Dihydroxybiphenyl 1,2-Dioxygenase, domain 1"/>
    <property type="match status" value="1"/>
</dbReference>
<sequence length="127" mass="14516">MIKGFENKKMIHHIAIGTPHPARLAKFYRELPGAVPVKEFHYESGELRSVWIQCDSILLMLEEGKAQAPKNLVFSLTPSNRSLWKEWLKTVKITNHTDFTIYFKDSDGNGLGISSYPEKLPPEIEMS</sequence>
<dbReference type="AlphaFoldDB" id="A0A5E8H6W0"/>
<name>A0A5E8H6W0_9LEPT</name>
<dbReference type="SUPFAM" id="SSF54593">
    <property type="entry name" value="Glyoxalase/Bleomycin resistance protein/Dihydroxybiphenyl dioxygenase"/>
    <property type="match status" value="1"/>
</dbReference>
<organism evidence="1 2">
    <name type="scientific">Leptospira yanagawae serovar Saopaulo str. Sao Paulo = ATCC 700523</name>
    <dbReference type="NCBI Taxonomy" id="1249483"/>
    <lineage>
        <taxon>Bacteria</taxon>
        <taxon>Pseudomonadati</taxon>
        <taxon>Spirochaetota</taxon>
        <taxon>Spirochaetia</taxon>
        <taxon>Leptospirales</taxon>
        <taxon>Leptospiraceae</taxon>
        <taxon>Leptospira</taxon>
    </lineage>
</organism>
<protein>
    <recommendedName>
        <fullName evidence="3">Glyoxalase-like domain protein</fullName>
    </recommendedName>
</protein>
<dbReference type="InterPro" id="IPR029068">
    <property type="entry name" value="Glyas_Bleomycin-R_OHBP_Dase"/>
</dbReference>
<accession>A0A5E8H6W0</accession>